<gene>
    <name evidence="1" type="ORF">ISN44_As10g005910</name>
</gene>
<comment type="caution">
    <text evidence="1">The sequence shown here is derived from an EMBL/GenBank/DDBJ whole genome shotgun (WGS) entry which is preliminary data.</text>
</comment>
<dbReference type="EMBL" id="JAEFBJ010000010">
    <property type="protein sequence ID" value="KAG7563824.1"/>
    <property type="molecule type" value="Genomic_DNA"/>
</dbReference>
<dbReference type="AlphaFoldDB" id="A0A8T1ZUZ2"/>
<name>A0A8T1ZUZ2_ARASU</name>
<sequence length="47" mass="5504">MVKIRLRVLHNVLKGEVINLSSYKRCQKFSIIHPRHLPPLLSHKTTT</sequence>
<evidence type="ECO:0000313" key="2">
    <source>
        <dbReference type="Proteomes" id="UP000694251"/>
    </source>
</evidence>
<organism evidence="1 2">
    <name type="scientific">Arabidopsis suecica</name>
    <name type="common">Swedish thale-cress</name>
    <name type="synonym">Cardaminopsis suecica</name>
    <dbReference type="NCBI Taxonomy" id="45249"/>
    <lineage>
        <taxon>Eukaryota</taxon>
        <taxon>Viridiplantae</taxon>
        <taxon>Streptophyta</taxon>
        <taxon>Embryophyta</taxon>
        <taxon>Tracheophyta</taxon>
        <taxon>Spermatophyta</taxon>
        <taxon>Magnoliopsida</taxon>
        <taxon>eudicotyledons</taxon>
        <taxon>Gunneridae</taxon>
        <taxon>Pentapetalae</taxon>
        <taxon>rosids</taxon>
        <taxon>malvids</taxon>
        <taxon>Brassicales</taxon>
        <taxon>Brassicaceae</taxon>
        <taxon>Camelineae</taxon>
        <taxon>Arabidopsis</taxon>
    </lineage>
</organism>
<evidence type="ECO:0000313" key="1">
    <source>
        <dbReference type="EMBL" id="KAG7563824.1"/>
    </source>
</evidence>
<accession>A0A8T1ZUZ2</accession>
<protein>
    <submittedName>
        <fullName evidence="1">Uncharacterized protein</fullName>
    </submittedName>
</protein>
<proteinExistence type="predicted"/>
<reference evidence="1 2" key="1">
    <citation type="submission" date="2020-12" db="EMBL/GenBank/DDBJ databases">
        <title>Concerted genomic and epigenomic changes stabilize Arabidopsis allopolyploids.</title>
        <authorList>
            <person name="Chen Z."/>
        </authorList>
    </citation>
    <scope>NUCLEOTIDE SEQUENCE [LARGE SCALE GENOMIC DNA]</scope>
    <source>
        <strain evidence="1">As9502</strain>
        <tissue evidence="1">Leaf</tissue>
    </source>
</reference>
<dbReference type="Proteomes" id="UP000694251">
    <property type="component" value="Chromosome 10"/>
</dbReference>
<feature type="non-terminal residue" evidence="1">
    <location>
        <position position="47"/>
    </location>
</feature>
<keyword evidence="2" id="KW-1185">Reference proteome</keyword>